<dbReference type="AlphaFoldDB" id="A0A2N5W524"/>
<comment type="caution">
    <text evidence="3">The sequence shown here is derived from an EMBL/GenBank/DDBJ whole genome shotgun (WGS) entry which is preliminary data.</text>
</comment>
<reference evidence="3 4" key="1">
    <citation type="submission" date="2017-11" db="EMBL/GenBank/DDBJ databases">
        <title>De novo assembly and phasing of dikaryotic genomes from two isolates of Puccinia coronata f. sp. avenae, the causal agent of oat crown rust.</title>
        <authorList>
            <person name="Miller M.E."/>
            <person name="Zhang Y."/>
            <person name="Omidvar V."/>
            <person name="Sperschneider J."/>
            <person name="Schwessinger B."/>
            <person name="Raley C."/>
            <person name="Palmer J.M."/>
            <person name="Garnica D."/>
            <person name="Upadhyaya N."/>
            <person name="Rathjen J."/>
            <person name="Taylor J.M."/>
            <person name="Park R.F."/>
            <person name="Dodds P.N."/>
            <person name="Hirsch C.D."/>
            <person name="Kianian S.F."/>
            <person name="Figueroa M."/>
        </authorList>
    </citation>
    <scope>NUCLEOTIDE SEQUENCE [LARGE SCALE GENOMIC DNA]</scope>
    <source>
        <strain evidence="3">12NC29</strain>
    </source>
</reference>
<dbReference type="EMBL" id="PGCJ01000012">
    <property type="protein sequence ID" value="PLW57339.1"/>
    <property type="molecule type" value="Genomic_DNA"/>
</dbReference>
<proteinExistence type="predicted"/>
<dbReference type="STRING" id="200324.A0A2N5W524"/>
<dbReference type="Pfam" id="PF22936">
    <property type="entry name" value="Pol_BBD"/>
    <property type="match status" value="1"/>
</dbReference>
<dbReference type="OrthoDB" id="8039827at2759"/>
<sequence>MRRSLLDIESVGIDIPPTIISYVILGKLMRAKGLNQLVDKIAMTEESVETPYLVLDALQTFKTHHLNKELNDSPAASALVTTAPSSSLAFPRKVLYYCANRQHDPLAKSHSEDQCFKKSPHLKEEFFKRKNKGPSNASASFAHATVLMASTTSANQDLFVLDLAASHNMLCNRSLFTNFSKANITIRTGDPVTPLVAKGHGTESIMRGGKLIRLENALYVSRISQRLISLVQLLADSLTITKSGETFKVTTATSVLFEGNIKDNILFVAAGKPSAYVSKRSDGSQLWHHRLGHPSNEILRGLCLPCPTSDNCNGDALGEFKKLLALVKNELNSTVKEIVSDRGGVQHNGFAEQADHTIIEKASIFVDYENDGTTFRIIRLKDMKLVVARHARFTTSESASGLPPGASPPTTPPVSVEELFEAPPSTPLLAVTAHKAPNEIIGDISEANIIPHP</sequence>
<dbReference type="InterPro" id="IPR054722">
    <property type="entry name" value="PolX-like_BBD"/>
</dbReference>
<feature type="domain" description="Retrovirus-related Pol polyprotein from transposon TNT 1-94-like beta-barrel" evidence="2">
    <location>
        <begin position="160"/>
        <end position="234"/>
    </location>
</feature>
<feature type="region of interest" description="Disordered" evidence="1">
    <location>
        <begin position="396"/>
        <end position="415"/>
    </location>
</feature>
<organism evidence="3 4">
    <name type="scientific">Puccinia coronata f. sp. avenae</name>
    <dbReference type="NCBI Taxonomy" id="200324"/>
    <lineage>
        <taxon>Eukaryota</taxon>
        <taxon>Fungi</taxon>
        <taxon>Dikarya</taxon>
        <taxon>Basidiomycota</taxon>
        <taxon>Pucciniomycotina</taxon>
        <taxon>Pucciniomycetes</taxon>
        <taxon>Pucciniales</taxon>
        <taxon>Pucciniaceae</taxon>
        <taxon>Puccinia</taxon>
    </lineage>
</organism>
<keyword evidence="4" id="KW-1185">Reference proteome</keyword>
<evidence type="ECO:0000313" key="3">
    <source>
        <dbReference type="EMBL" id="PLW57339.1"/>
    </source>
</evidence>
<protein>
    <recommendedName>
        <fullName evidence="2">Retrovirus-related Pol polyprotein from transposon TNT 1-94-like beta-barrel domain-containing protein</fullName>
    </recommendedName>
</protein>
<name>A0A2N5W524_9BASI</name>
<evidence type="ECO:0000313" key="4">
    <source>
        <dbReference type="Proteomes" id="UP000235388"/>
    </source>
</evidence>
<evidence type="ECO:0000256" key="1">
    <source>
        <dbReference type="SAM" id="MobiDB-lite"/>
    </source>
</evidence>
<dbReference type="Proteomes" id="UP000235388">
    <property type="component" value="Unassembled WGS sequence"/>
</dbReference>
<accession>A0A2N5W524</accession>
<gene>
    <name evidence="3" type="ORF">PCANC_02459</name>
</gene>
<evidence type="ECO:0000259" key="2">
    <source>
        <dbReference type="Pfam" id="PF22936"/>
    </source>
</evidence>